<dbReference type="InterPro" id="IPR050475">
    <property type="entry name" value="Prenyltransferase_related"/>
</dbReference>
<comment type="subcellular location">
    <subcellularLocation>
        <location evidence="1">Membrane</location>
        <topology evidence="1">Multi-pass membrane protein</topology>
    </subcellularLocation>
</comment>
<protein>
    <submittedName>
        <fullName evidence="6">Decaprenyl-phosphate phosphoribosyltransferase</fullName>
    </submittedName>
</protein>
<evidence type="ECO:0000256" key="1">
    <source>
        <dbReference type="ARBA" id="ARBA00004141"/>
    </source>
</evidence>
<evidence type="ECO:0000313" key="7">
    <source>
        <dbReference type="Proteomes" id="UP000321046"/>
    </source>
</evidence>
<evidence type="ECO:0000256" key="3">
    <source>
        <dbReference type="ARBA" id="ARBA00022989"/>
    </source>
</evidence>
<evidence type="ECO:0000256" key="5">
    <source>
        <dbReference type="SAM" id="Phobius"/>
    </source>
</evidence>
<organism evidence="6 7">
    <name type="scientific">Lujinxingia vulgaris</name>
    <dbReference type="NCBI Taxonomy" id="2600176"/>
    <lineage>
        <taxon>Bacteria</taxon>
        <taxon>Deltaproteobacteria</taxon>
        <taxon>Bradymonadales</taxon>
        <taxon>Lujinxingiaceae</taxon>
        <taxon>Lujinxingia</taxon>
    </lineage>
</organism>
<dbReference type="EMBL" id="VOSL01000036">
    <property type="protein sequence ID" value="TXD38800.1"/>
    <property type="molecule type" value="Genomic_DNA"/>
</dbReference>
<name>A0A5C6XBL9_9DELT</name>
<dbReference type="GO" id="GO:0016765">
    <property type="term" value="F:transferase activity, transferring alkyl or aryl (other than methyl) groups"/>
    <property type="evidence" value="ECO:0007669"/>
    <property type="project" value="InterPro"/>
</dbReference>
<accession>A0A5C6XBL9</accession>
<feature type="transmembrane region" description="Helical" evidence="5">
    <location>
        <begin position="149"/>
        <end position="168"/>
    </location>
</feature>
<keyword evidence="4 5" id="KW-0472">Membrane</keyword>
<dbReference type="CDD" id="cd13963">
    <property type="entry name" value="PT_UbiA_2"/>
    <property type="match status" value="1"/>
</dbReference>
<keyword evidence="2 5" id="KW-0812">Transmembrane</keyword>
<dbReference type="GO" id="GO:0016757">
    <property type="term" value="F:glycosyltransferase activity"/>
    <property type="evidence" value="ECO:0007669"/>
    <property type="project" value="UniProtKB-KW"/>
</dbReference>
<gene>
    <name evidence="6" type="ORF">FRC96_07630</name>
</gene>
<proteinExistence type="predicted"/>
<comment type="caution">
    <text evidence="6">The sequence shown here is derived from an EMBL/GenBank/DDBJ whole genome shotgun (WGS) entry which is preliminary data.</text>
</comment>
<feature type="transmembrane region" description="Helical" evidence="5">
    <location>
        <begin position="175"/>
        <end position="193"/>
    </location>
</feature>
<dbReference type="OrthoDB" id="9803632at2"/>
<keyword evidence="6" id="KW-0328">Glycosyltransferase</keyword>
<dbReference type="Proteomes" id="UP000321046">
    <property type="component" value="Unassembled WGS sequence"/>
</dbReference>
<dbReference type="Pfam" id="PF01040">
    <property type="entry name" value="UbiA"/>
    <property type="match status" value="1"/>
</dbReference>
<evidence type="ECO:0000313" key="6">
    <source>
        <dbReference type="EMBL" id="TXD38800.1"/>
    </source>
</evidence>
<feature type="transmembrane region" description="Helical" evidence="5">
    <location>
        <begin position="83"/>
        <end position="102"/>
    </location>
</feature>
<feature type="transmembrane region" description="Helical" evidence="5">
    <location>
        <begin position="326"/>
        <end position="342"/>
    </location>
</feature>
<sequence length="343" mass="37568">MVMQGIDVRRARATQRDLADLDPIVPEQNPSAALAAQHPIEQVEARPWRGLWKSLRPHQWVKNAFVLAPLFFAKAYTDPLLSAKALAAALLFSLAAGTVYLLNDLMDVERDREHPVKRYRPIASGLLPEAVAWRALVGIGAVAAVGSYVLAPLFAAAVGTYLVMNLAYSMKLKHYAFVDVAIIATGFVLRVLAGAAAVSVVVSEWLVACTFLLALYLGLGKRRHELALYLSGSVERTRRVLDSYRLENVDFGMLVCSGLTTAAYTIYTLTASLPDQPLRAVATPFASVWLPVTIPMVVVGLARFFQIVRREDARSPTEMMLRDKPLVLNIGVWAAVMVVLSVL</sequence>
<dbReference type="InterPro" id="IPR000537">
    <property type="entry name" value="UbiA_prenyltransferase"/>
</dbReference>
<dbReference type="GO" id="GO:0016020">
    <property type="term" value="C:membrane"/>
    <property type="evidence" value="ECO:0007669"/>
    <property type="project" value="UniProtKB-SubCell"/>
</dbReference>
<evidence type="ECO:0000256" key="4">
    <source>
        <dbReference type="ARBA" id="ARBA00023136"/>
    </source>
</evidence>
<dbReference type="Gene3D" id="1.10.357.140">
    <property type="entry name" value="UbiA prenyltransferase"/>
    <property type="match status" value="1"/>
</dbReference>
<evidence type="ECO:0000256" key="2">
    <source>
        <dbReference type="ARBA" id="ARBA00022692"/>
    </source>
</evidence>
<keyword evidence="3 5" id="KW-1133">Transmembrane helix</keyword>
<feature type="transmembrane region" description="Helical" evidence="5">
    <location>
        <begin position="248"/>
        <end position="267"/>
    </location>
</feature>
<dbReference type="AlphaFoldDB" id="A0A5C6XBL9"/>
<dbReference type="PANTHER" id="PTHR42723:SF1">
    <property type="entry name" value="CHLOROPHYLL SYNTHASE, CHLOROPLASTIC"/>
    <property type="match status" value="1"/>
</dbReference>
<dbReference type="InterPro" id="IPR044878">
    <property type="entry name" value="UbiA_sf"/>
</dbReference>
<keyword evidence="6" id="KW-0808">Transferase</keyword>
<feature type="transmembrane region" description="Helical" evidence="5">
    <location>
        <begin position="287"/>
        <end position="305"/>
    </location>
</feature>
<dbReference type="PANTHER" id="PTHR42723">
    <property type="entry name" value="CHLOROPHYLL SYNTHASE"/>
    <property type="match status" value="1"/>
</dbReference>
<reference evidence="6 7" key="1">
    <citation type="submission" date="2019-08" db="EMBL/GenBank/DDBJ databases">
        <title>Bradymonadales sp. TMQ2.</title>
        <authorList>
            <person name="Liang Q."/>
        </authorList>
    </citation>
    <scope>NUCLEOTIDE SEQUENCE [LARGE SCALE GENOMIC DNA]</scope>
    <source>
        <strain evidence="6 7">TMQ2</strain>
    </source>
</reference>
<feature type="transmembrane region" description="Helical" evidence="5">
    <location>
        <begin position="199"/>
        <end position="219"/>
    </location>
</feature>